<dbReference type="PANTHER" id="PTHR23176">
    <property type="entry name" value="RHO/RAC/CDC GTPASE-ACTIVATING PROTEIN"/>
    <property type="match status" value="1"/>
</dbReference>
<feature type="domain" description="Rho-GAP" evidence="3">
    <location>
        <begin position="144"/>
        <end position="231"/>
    </location>
</feature>
<dbReference type="GO" id="GO:0007165">
    <property type="term" value="P:signal transduction"/>
    <property type="evidence" value="ECO:0007669"/>
    <property type="project" value="InterPro"/>
</dbReference>
<sequence>MQRADARRYAVEAFLVQLLAVVCESPFGPLTQQLVDLVASDLHDPTTTVFSPEAAPVSGANAGAVGVEGIATPSSALAPGGSDEKGFGQGLFGQDGGIGRLFKKSSNNPIGKSTGAAVSTPASARPNGVSPAGGNSGRNRVFGTPLEMAIAVSRIKEGVELPAVVYRCIEYLDAQNASNEEGIYRLSGNGDYDLIHSGEYIDVHAVAGLLKLFFRELPGSILTEQYHPYFM</sequence>
<feature type="compositionally biased region" description="Polar residues" evidence="2">
    <location>
        <begin position="104"/>
        <end position="122"/>
    </location>
</feature>
<dbReference type="AlphaFoldDB" id="A0A1Y2HER5"/>
<dbReference type="SUPFAM" id="SSF48350">
    <property type="entry name" value="GTPase activation domain, GAP"/>
    <property type="match status" value="1"/>
</dbReference>
<comment type="caution">
    <text evidence="4">The sequence shown here is derived from an EMBL/GenBank/DDBJ whole genome shotgun (WGS) entry which is preliminary data.</text>
</comment>
<dbReference type="InterPro" id="IPR050729">
    <property type="entry name" value="Rho-GAP"/>
</dbReference>
<evidence type="ECO:0000256" key="1">
    <source>
        <dbReference type="ARBA" id="ARBA00022468"/>
    </source>
</evidence>
<keyword evidence="5" id="KW-1185">Reference proteome</keyword>
<evidence type="ECO:0000313" key="4">
    <source>
        <dbReference type="EMBL" id="ORZ32193.1"/>
    </source>
</evidence>
<dbReference type="InterPro" id="IPR000198">
    <property type="entry name" value="RhoGAP_dom"/>
</dbReference>
<protein>
    <submittedName>
        <fullName evidence="4">Rho GTPase activation protein</fullName>
    </submittedName>
</protein>
<dbReference type="GO" id="GO:0005737">
    <property type="term" value="C:cytoplasm"/>
    <property type="evidence" value="ECO:0007669"/>
    <property type="project" value="TreeGrafter"/>
</dbReference>
<organism evidence="4 5">
    <name type="scientific">Catenaria anguillulae PL171</name>
    <dbReference type="NCBI Taxonomy" id="765915"/>
    <lineage>
        <taxon>Eukaryota</taxon>
        <taxon>Fungi</taxon>
        <taxon>Fungi incertae sedis</taxon>
        <taxon>Blastocladiomycota</taxon>
        <taxon>Blastocladiomycetes</taxon>
        <taxon>Blastocladiales</taxon>
        <taxon>Catenariaceae</taxon>
        <taxon>Catenaria</taxon>
    </lineage>
</organism>
<feature type="non-terminal residue" evidence="4">
    <location>
        <position position="231"/>
    </location>
</feature>
<keyword evidence="1" id="KW-0343">GTPase activation</keyword>
<dbReference type="Proteomes" id="UP000193411">
    <property type="component" value="Unassembled WGS sequence"/>
</dbReference>
<feature type="region of interest" description="Disordered" evidence="2">
    <location>
        <begin position="103"/>
        <end position="138"/>
    </location>
</feature>
<dbReference type="InterPro" id="IPR008936">
    <property type="entry name" value="Rho_GTPase_activation_prot"/>
</dbReference>
<dbReference type="PANTHER" id="PTHR23176:SF129">
    <property type="entry name" value="RHO GTPASE ACTIVATING PROTEIN AT 16F, ISOFORM E-RELATED"/>
    <property type="match status" value="1"/>
</dbReference>
<gene>
    <name evidence="4" type="ORF">BCR44DRAFT_1392065</name>
</gene>
<accession>A0A1Y2HER5</accession>
<dbReference type="EMBL" id="MCFL01000049">
    <property type="protein sequence ID" value="ORZ32193.1"/>
    <property type="molecule type" value="Genomic_DNA"/>
</dbReference>
<proteinExistence type="predicted"/>
<evidence type="ECO:0000313" key="5">
    <source>
        <dbReference type="Proteomes" id="UP000193411"/>
    </source>
</evidence>
<dbReference type="STRING" id="765915.A0A1Y2HER5"/>
<dbReference type="OrthoDB" id="185175at2759"/>
<name>A0A1Y2HER5_9FUNG</name>
<dbReference type="Gene3D" id="1.10.555.10">
    <property type="entry name" value="Rho GTPase activation protein"/>
    <property type="match status" value="1"/>
</dbReference>
<evidence type="ECO:0000256" key="2">
    <source>
        <dbReference type="SAM" id="MobiDB-lite"/>
    </source>
</evidence>
<dbReference type="GO" id="GO:0005096">
    <property type="term" value="F:GTPase activator activity"/>
    <property type="evidence" value="ECO:0007669"/>
    <property type="project" value="UniProtKB-KW"/>
</dbReference>
<reference evidence="4 5" key="1">
    <citation type="submission" date="2016-07" db="EMBL/GenBank/DDBJ databases">
        <title>Pervasive Adenine N6-methylation of Active Genes in Fungi.</title>
        <authorList>
            <consortium name="DOE Joint Genome Institute"/>
            <person name="Mondo S.J."/>
            <person name="Dannebaum R.O."/>
            <person name="Kuo R.C."/>
            <person name="Labutti K."/>
            <person name="Haridas S."/>
            <person name="Kuo A."/>
            <person name="Salamov A."/>
            <person name="Ahrendt S.R."/>
            <person name="Lipzen A."/>
            <person name="Sullivan W."/>
            <person name="Andreopoulos W.B."/>
            <person name="Clum A."/>
            <person name="Lindquist E."/>
            <person name="Daum C."/>
            <person name="Ramamoorthy G.K."/>
            <person name="Gryganskyi A."/>
            <person name="Culley D."/>
            <person name="Magnuson J.K."/>
            <person name="James T.Y."/>
            <person name="O'Malley M.A."/>
            <person name="Stajich J.E."/>
            <person name="Spatafora J.W."/>
            <person name="Visel A."/>
            <person name="Grigoriev I.V."/>
        </authorList>
    </citation>
    <scope>NUCLEOTIDE SEQUENCE [LARGE SCALE GENOMIC DNA]</scope>
    <source>
        <strain evidence="4 5">PL171</strain>
    </source>
</reference>
<evidence type="ECO:0000259" key="3">
    <source>
        <dbReference type="PROSITE" id="PS50238"/>
    </source>
</evidence>
<dbReference type="PROSITE" id="PS50238">
    <property type="entry name" value="RHOGAP"/>
    <property type="match status" value="1"/>
</dbReference>
<dbReference type="Pfam" id="PF00620">
    <property type="entry name" value="RhoGAP"/>
    <property type="match status" value="1"/>
</dbReference>